<protein>
    <recommendedName>
        <fullName evidence="4">HAF repeat-containing protein</fullName>
    </recommendedName>
</protein>
<gene>
    <name evidence="2" type="ORF">GCM10009107_27220</name>
</gene>
<feature type="signal peptide" evidence="1">
    <location>
        <begin position="1"/>
        <end position="26"/>
    </location>
</feature>
<evidence type="ECO:0008006" key="4">
    <source>
        <dbReference type="Google" id="ProtNLM"/>
    </source>
</evidence>
<dbReference type="Proteomes" id="UP001500279">
    <property type="component" value="Unassembled WGS sequence"/>
</dbReference>
<keyword evidence="1" id="KW-0732">Signal</keyword>
<dbReference type="EMBL" id="BAAAEW010000016">
    <property type="protein sequence ID" value="GAA0752917.1"/>
    <property type="molecule type" value="Genomic_DNA"/>
</dbReference>
<evidence type="ECO:0000256" key="1">
    <source>
        <dbReference type="SAM" id="SignalP"/>
    </source>
</evidence>
<comment type="caution">
    <text evidence="2">The sequence shown here is derived from an EMBL/GenBank/DDBJ whole genome shotgun (WGS) entry which is preliminary data.</text>
</comment>
<reference evidence="3" key="1">
    <citation type="journal article" date="2019" name="Int. J. Syst. Evol. Microbiol.">
        <title>The Global Catalogue of Microorganisms (GCM) 10K type strain sequencing project: providing services to taxonomists for standard genome sequencing and annotation.</title>
        <authorList>
            <consortium name="The Broad Institute Genomics Platform"/>
            <consortium name="The Broad Institute Genome Sequencing Center for Infectious Disease"/>
            <person name="Wu L."/>
            <person name="Ma J."/>
        </authorList>
    </citation>
    <scope>NUCLEOTIDE SEQUENCE [LARGE SCALE GENOMIC DNA]</scope>
    <source>
        <strain evidence="3">JCM 15503</strain>
    </source>
</reference>
<feature type="chain" id="PRO_5047083627" description="HAF repeat-containing protein" evidence="1">
    <location>
        <begin position="27"/>
        <end position="344"/>
    </location>
</feature>
<accession>A0ABP3VAJ7</accession>
<organism evidence="2 3">
    <name type="scientific">Ideonella azotifigens</name>
    <dbReference type="NCBI Taxonomy" id="513160"/>
    <lineage>
        <taxon>Bacteria</taxon>
        <taxon>Pseudomonadati</taxon>
        <taxon>Pseudomonadota</taxon>
        <taxon>Betaproteobacteria</taxon>
        <taxon>Burkholderiales</taxon>
        <taxon>Sphaerotilaceae</taxon>
        <taxon>Ideonella</taxon>
    </lineage>
</organism>
<keyword evidence="3" id="KW-1185">Reference proteome</keyword>
<name>A0ABP3VAJ7_9BURK</name>
<proteinExistence type="predicted"/>
<evidence type="ECO:0000313" key="3">
    <source>
        <dbReference type="Proteomes" id="UP001500279"/>
    </source>
</evidence>
<evidence type="ECO:0000313" key="2">
    <source>
        <dbReference type="EMBL" id="GAA0752917.1"/>
    </source>
</evidence>
<dbReference type="RefSeq" id="WP_141289361.1">
    <property type="nucleotide sequence ID" value="NZ_BAAAEW010000016.1"/>
</dbReference>
<sequence length="344" mass="36216">MNRPLLCSIGLGLLLALPLAGAGALAQVLYTATPIQQEKEARIEASQLNNQGQVAGYLRGKDGQPRAFVTGENGLGMTVFDISEDTSSLTVYGLNDAGQIVGQMAAGGFLGQPGGGALQPLSELFNGKSIGAAFSINNLGQIVAYNGGATEGLVLDVTTGNVQTLADWGARMTPTDINDEGVVVGSGHVTGPRVGRDLAFVSEPPYTQSVPLHNVKLATQSTAMAVNRQGRIVGRYLLRGTGTSRAFAAEPGSTLRDLNLPRDAHTWAVDINDDGVILGKIDYLHTPEIDGFICSGDCSDVLKLTPVTALPEGVRITNVQHINNRGQILVYGSDELYYLLTRVD</sequence>